<evidence type="ECO:0000313" key="6">
    <source>
        <dbReference type="EMBL" id="RZC16495.1"/>
    </source>
</evidence>
<dbReference type="SMR" id="A0A0B2P1Y7"/>
<dbReference type="GO" id="GO:0009699">
    <property type="term" value="P:phenylpropanoid biosynthetic process"/>
    <property type="evidence" value="ECO:0007669"/>
    <property type="project" value="UniProtKB-ARBA"/>
</dbReference>
<dbReference type="InterPro" id="IPR044859">
    <property type="entry name" value="Allene_oxi_cyc_Dirigent"/>
</dbReference>
<feature type="chain" id="PRO_5041008060" description="Dirigent protein" evidence="4">
    <location>
        <begin position="19"/>
        <end position="188"/>
    </location>
</feature>
<dbReference type="Proteomes" id="UP000053555">
    <property type="component" value="Unassembled WGS sequence"/>
</dbReference>
<protein>
    <recommendedName>
        <fullName evidence="4">Dirigent protein</fullName>
    </recommendedName>
</protein>
<dbReference type="InterPro" id="IPR004265">
    <property type="entry name" value="Dirigent"/>
</dbReference>
<reference evidence="6 7" key="2">
    <citation type="submission" date="2018-09" db="EMBL/GenBank/DDBJ databases">
        <title>A high-quality reference genome of wild soybean provides a powerful tool to mine soybean genomes.</title>
        <authorList>
            <person name="Xie M."/>
            <person name="Chung C.Y.L."/>
            <person name="Li M.-W."/>
            <person name="Wong F.-L."/>
            <person name="Chan T.-F."/>
            <person name="Lam H.-M."/>
        </authorList>
    </citation>
    <scope>NUCLEOTIDE SEQUENCE [LARGE SCALE GENOMIC DNA]</scope>
    <source>
        <strain evidence="7">cv. W05</strain>
        <tissue evidence="6">Hypocotyl of etiolated seedlings</tissue>
    </source>
</reference>
<organism evidence="5">
    <name type="scientific">Glycine soja</name>
    <name type="common">Wild soybean</name>
    <dbReference type="NCBI Taxonomy" id="3848"/>
    <lineage>
        <taxon>Eukaryota</taxon>
        <taxon>Viridiplantae</taxon>
        <taxon>Streptophyta</taxon>
        <taxon>Embryophyta</taxon>
        <taxon>Tracheophyta</taxon>
        <taxon>Spermatophyta</taxon>
        <taxon>Magnoliopsida</taxon>
        <taxon>eudicotyledons</taxon>
        <taxon>Gunneridae</taxon>
        <taxon>Pentapetalae</taxon>
        <taxon>rosids</taxon>
        <taxon>fabids</taxon>
        <taxon>Fabales</taxon>
        <taxon>Fabaceae</taxon>
        <taxon>Papilionoideae</taxon>
        <taxon>50 kb inversion clade</taxon>
        <taxon>NPAAA clade</taxon>
        <taxon>indigoferoid/millettioid clade</taxon>
        <taxon>Phaseoleae</taxon>
        <taxon>Glycine</taxon>
        <taxon>Glycine subgen. Soja</taxon>
    </lineage>
</organism>
<dbReference type="EMBL" id="QZWG01000004">
    <property type="protein sequence ID" value="RZC16495.1"/>
    <property type="molecule type" value="Genomic_DNA"/>
</dbReference>
<dbReference type="PANTHER" id="PTHR21495">
    <property type="entry name" value="NUCLEOPORIN-RELATED"/>
    <property type="match status" value="1"/>
</dbReference>
<keyword evidence="7" id="KW-1185">Reference proteome</keyword>
<keyword evidence="4" id="KW-0052">Apoplast</keyword>
<comment type="subunit">
    <text evidence="2 4">Homodimer.</text>
</comment>
<evidence type="ECO:0000313" key="5">
    <source>
        <dbReference type="EMBL" id="KHN01514.1"/>
    </source>
</evidence>
<evidence type="ECO:0000313" key="7">
    <source>
        <dbReference type="Proteomes" id="UP000289340"/>
    </source>
</evidence>
<evidence type="ECO:0000256" key="1">
    <source>
        <dbReference type="ARBA" id="ARBA00010746"/>
    </source>
</evidence>
<evidence type="ECO:0000256" key="3">
    <source>
        <dbReference type="ARBA" id="ARBA00022525"/>
    </source>
</evidence>
<comment type="function">
    <text evidence="4">Dirigent proteins impart stereoselectivity on the phenoxy radical-coupling reaction, yielding optically active lignans from two molecules of coniferyl alcohol in the biosynthesis of lignans, flavonolignans, and alkaloids and thus plays a central role in plant secondary metabolism.</text>
</comment>
<keyword evidence="3 4" id="KW-0964">Secreted</keyword>
<accession>A0A0B2P1Y7</accession>
<dbReference type="AlphaFoldDB" id="A0A0B2P1Y7"/>
<dbReference type="Gene3D" id="2.40.480.10">
    <property type="entry name" value="Allene oxide cyclase-like"/>
    <property type="match status" value="1"/>
</dbReference>
<name>A0A0B2P1Y7_GLYSO</name>
<gene>
    <name evidence="6" type="ORF">D0Y65_009673</name>
    <name evidence="5" type="ORF">glysoja_039629</name>
</gene>
<comment type="similarity">
    <text evidence="1 4">Belongs to the plant dirigent protein family.</text>
</comment>
<comment type="subcellular location">
    <subcellularLocation>
        <location evidence="4">Secreted</location>
        <location evidence="4">Extracellular space</location>
        <location evidence="4">Apoplast</location>
    </subcellularLocation>
</comment>
<feature type="signal peptide" evidence="4">
    <location>
        <begin position="1"/>
        <end position="18"/>
    </location>
</feature>
<evidence type="ECO:0000256" key="2">
    <source>
        <dbReference type="ARBA" id="ARBA00011738"/>
    </source>
</evidence>
<keyword evidence="4" id="KW-0732">Signal</keyword>
<dbReference type="Proteomes" id="UP000289340">
    <property type="component" value="Chromosome 4"/>
</dbReference>
<dbReference type="Pfam" id="PF03018">
    <property type="entry name" value="Dirigent"/>
    <property type="match status" value="1"/>
</dbReference>
<evidence type="ECO:0000256" key="4">
    <source>
        <dbReference type="RuleBase" id="RU363099"/>
    </source>
</evidence>
<dbReference type="GO" id="GO:0048046">
    <property type="term" value="C:apoplast"/>
    <property type="evidence" value="ECO:0007669"/>
    <property type="project" value="UniProtKB-SubCell"/>
</dbReference>
<dbReference type="EMBL" id="KN670966">
    <property type="protein sequence ID" value="KHN01514.1"/>
    <property type="molecule type" value="Genomic_DNA"/>
</dbReference>
<reference evidence="5" key="1">
    <citation type="submission" date="2014-07" db="EMBL/GenBank/DDBJ databases">
        <title>Identification of a novel salt tolerance gene in wild soybean by whole-genome sequencing.</title>
        <authorList>
            <person name="Lam H.-M."/>
            <person name="Qi X."/>
            <person name="Li M.-W."/>
            <person name="Liu X."/>
            <person name="Xie M."/>
            <person name="Ni M."/>
            <person name="Xu X."/>
        </authorList>
    </citation>
    <scope>NUCLEOTIDE SEQUENCE [LARGE SCALE GENOMIC DNA]</scope>
    <source>
        <tissue evidence="5">Root</tissue>
    </source>
</reference>
<proteinExistence type="inferred from homology"/>
<sequence length="188" mass="20461">MASLVCLLFSLHFMVIMSGSLPANSEVFAKESPMSLSTKPVERLTQLHFYFHNNKMGEHPTAMKIVEPPKVSISGFGTIYMMDDPLTEGPSPTSKLVGRCQGIYAEASQHEPAILMVTNLFFTEGIYNGSTLSILGRNPMLQSVKEMPIVGGSGIFKYARGSSVLKTHVHDAKAGVAIVEYNVSVLHV</sequence>
<dbReference type="Gramene" id="XM_028373009.1">
    <property type="protein sequence ID" value="XP_028228810.1"/>
    <property type="gene ID" value="LOC114409523"/>
</dbReference>